<dbReference type="OrthoDB" id="9809348at2"/>
<dbReference type="PANTHER" id="PTHR34220:SF11">
    <property type="entry name" value="SENSOR PROTEIN KINASE HPTS"/>
    <property type="match status" value="1"/>
</dbReference>
<accession>I5AV27</accession>
<evidence type="ECO:0000256" key="7">
    <source>
        <dbReference type="ARBA" id="ARBA00022777"/>
    </source>
</evidence>
<keyword evidence="11 12" id="KW-0472">Membrane</keyword>
<keyword evidence="3" id="KW-0597">Phosphoprotein</keyword>
<dbReference type="SUPFAM" id="SSF55874">
    <property type="entry name" value="ATPase domain of HSP90 chaperone/DNA topoisomerase II/histidine kinase"/>
    <property type="match status" value="1"/>
</dbReference>
<dbReference type="AlphaFoldDB" id="I5AV27"/>
<dbReference type="GO" id="GO:0005886">
    <property type="term" value="C:plasma membrane"/>
    <property type="evidence" value="ECO:0007669"/>
    <property type="project" value="UniProtKB-SubCell"/>
</dbReference>
<dbReference type="InterPro" id="IPR010559">
    <property type="entry name" value="Sig_transdc_His_kin_internal"/>
</dbReference>
<evidence type="ECO:0000313" key="15">
    <source>
        <dbReference type="Proteomes" id="UP000005753"/>
    </source>
</evidence>
<evidence type="ECO:0000256" key="9">
    <source>
        <dbReference type="ARBA" id="ARBA00022989"/>
    </source>
</evidence>
<dbReference type="Gene3D" id="3.30.565.10">
    <property type="entry name" value="Histidine kinase-like ATPase, C-terminal domain"/>
    <property type="match status" value="1"/>
</dbReference>
<sequence length="625" mass="71360">MIQEQGCSVLLLYHTGRKTLRFEKKKHHFSIIVRITTITMIVAIVSVILTAVILVSQYSREIMKRSRLQTEESIRVMADRTDSVFHGGTLCENNLTMSLNEIYARKINSKTPQEIRTVLERNVLLFDGIMSAVFISGDGGIYFSDDDIENKRFAILESEHFRELKNTTGTRTMMYIDDEGAMSYDGVKAIVLARRVTKISNGKTLGYLFVNISQNYLMKAYDSEISDYLLFDDNGTFVTGAVASLESTESAKLDRILRSTPAVREELFSNPESDTIGIGGSTYLLSRKAIGDTGWLMVGLTNTDRFNVTRVQLVLILAAVAMVAFVLSGFSRFITRTTVTGPIRRLRDGAMKIAAGDLSVRFPVTRNDEIGDFARTFNYMAEQNEQLVRRIHEESTKKREYELALIQEQVKPHFLYNTLDIIIMLIEMKRSREAIRVTRKLADYYKNTLSGAEEVVMISREKQIIIDYLDLQLMRYGDKFRYEVDIPEELDNVLIPKMTLQPLVENAIYHGIKQREGWGSIRISGYRDEDGSVMLILADNGVGMKKEQLEALKEQITGKPEEISRVKMGTYNDRKHFGVYSVYHRLKLYFGEDYGLDIESGYQIGTRILIHIPFGDEVRTEETKE</sequence>
<protein>
    <submittedName>
        <fullName evidence="14">Putative signal transduction protein with a C-terminal ATPase domain</fullName>
    </submittedName>
</protein>
<dbReference type="SMART" id="SM00304">
    <property type="entry name" value="HAMP"/>
    <property type="match status" value="1"/>
</dbReference>
<dbReference type="GO" id="GO:0005524">
    <property type="term" value="F:ATP binding"/>
    <property type="evidence" value="ECO:0007669"/>
    <property type="project" value="UniProtKB-KW"/>
</dbReference>
<dbReference type="GO" id="GO:0000155">
    <property type="term" value="F:phosphorelay sensor kinase activity"/>
    <property type="evidence" value="ECO:0007669"/>
    <property type="project" value="InterPro"/>
</dbReference>
<name>I5AV27_EUBC6</name>
<evidence type="ECO:0000256" key="4">
    <source>
        <dbReference type="ARBA" id="ARBA00022679"/>
    </source>
</evidence>
<dbReference type="EMBL" id="CM001487">
    <property type="protein sequence ID" value="EIM57650.1"/>
    <property type="molecule type" value="Genomic_DNA"/>
</dbReference>
<keyword evidence="10" id="KW-0902">Two-component regulatory system</keyword>
<reference evidence="14 15" key="2">
    <citation type="submission" date="2012-02" db="EMBL/GenBank/DDBJ databases">
        <title>Improved High-Quality Draft sequence of Eubacterium cellulosolvens 6.</title>
        <authorList>
            <consortium name="US DOE Joint Genome Institute"/>
            <person name="Lucas S."/>
            <person name="Han J."/>
            <person name="Lapidus A."/>
            <person name="Cheng J.-F."/>
            <person name="Goodwin L."/>
            <person name="Pitluck S."/>
            <person name="Peters L."/>
            <person name="Mikhailova N."/>
            <person name="Gu W."/>
            <person name="Detter J.C."/>
            <person name="Han C."/>
            <person name="Tapia R."/>
            <person name="Land M."/>
            <person name="Hauser L."/>
            <person name="Kyrpides N."/>
            <person name="Ivanova N."/>
            <person name="Pagani I."/>
            <person name="Johnson E."/>
            <person name="Mukhopadhyay B."/>
            <person name="Anderson I."/>
            <person name="Woyke T."/>
        </authorList>
    </citation>
    <scope>NUCLEOTIDE SEQUENCE [LARGE SCALE GENOMIC DNA]</scope>
    <source>
        <strain evidence="14 15">6</strain>
    </source>
</reference>
<dbReference type="Pfam" id="PF00672">
    <property type="entry name" value="HAMP"/>
    <property type="match status" value="1"/>
</dbReference>
<dbReference type="Proteomes" id="UP000005753">
    <property type="component" value="Chromosome"/>
</dbReference>
<keyword evidence="5 12" id="KW-0812">Transmembrane</keyword>
<evidence type="ECO:0000256" key="8">
    <source>
        <dbReference type="ARBA" id="ARBA00022840"/>
    </source>
</evidence>
<feature type="domain" description="HAMP" evidence="13">
    <location>
        <begin position="337"/>
        <end position="389"/>
    </location>
</feature>
<evidence type="ECO:0000256" key="11">
    <source>
        <dbReference type="ARBA" id="ARBA00023136"/>
    </source>
</evidence>
<reference evidence="14 15" key="1">
    <citation type="submission" date="2010-08" db="EMBL/GenBank/DDBJ databases">
        <authorList>
            <consortium name="US DOE Joint Genome Institute (JGI-PGF)"/>
            <person name="Lucas S."/>
            <person name="Copeland A."/>
            <person name="Lapidus A."/>
            <person name="Cheng J.-F."/>
            <person name="Bruce D."/>
            <person name="Goodwin L."/>
            <person name="Pitluck S."/>
            <person name="Land M.L."/>
            <person name="Hauser L."/>
            <person name="Chang Y.-J."/>
            <person name="Anderson I.J."/>
            <person name="Johnson E."/>
            <person name="Mulhopadhyay B."/>
            <person name="Kyrpides N."/>
            <person name="Woyke T.J."/>
        </authorList>
    </citation>
    <scope>NUCLEOTIDE SEQUENCE [LARGE SCALE GENOMIC DNA]</scope>
    <source>
        <strain evidence="14 15">6</strain>
    </source>
</reference>
<proteinExistence type="predicted"/>
<gene>
    <name evidence="14" type="ORF">EubceDRAFT1_1875</name>
</gene>
<dbReference type="SUPFAM" id="SSF158472">
    <property type="entry name" value="HAMP domain-like"/>
    <property type="match status" value="1"/>
</dbReference>
<dbReference type="PANTHER" id="PTHR34220">
    <property type="entry name" value="SENSOR HISTIDINE KINASE YPDA"/>
    <property type="match status" value="1"/>
</dbReference>
<dbReference type="STRING" id="633697.EubceDRAFT1_1875"/>
<evidence type="ECO:0000256" key="10">
    <source>
        <dbReference type="ARBA" id="ARBA00023012"/>
    </source>
</evidence>
<dbReference type="eggNOG" id="COG2972">
    <property type="taxonomic scope" value="Bacteria"/>
</dbReference>
<evidence type="ECO:0000256" key="2">
    <source>
        <dbReference type="ARBA" id="ARBA00022475"/>
    </source>
</evidence>
<keyword evidence="8" id="KW-0067">ATP-binding</keyword>
<evidence type="ECO:0000256" key="1">
    <source>
        <dbReference type="ARBA" id="ARBA00004651"/>
    </source>
</evidence>
<evidence type="ECO:0000256" key="12">
    <source>
        <dbReference type="SAM" id="Phobius"/>
    </source>
</evidence>
<evidence type="ECO:0000256" key="5">
    <source>
        <dbReference type="ARBA" id="ARBA00022692"/>
    </source>
</evidence>
<evidence type="ECO:0000313" key="14">
    <source>
        <dbReference type="EMBL" id="EIM57650.1"/>
    </source>
</evidence>
<keyword evidence="15" id="KW-1185">Reference proteome</keyword>
<evidence type="ECO:0000256" key="6">
    <source>
        <dbReference type="ARBA" id="ARBA00022741"/>
    </source>
</evidence>
<evidence type="ECO:0000256" key="3">
    <source>
        <dbReference type="ARBA" id="ARBA00022553"/>
    </source>
</evidence>
<comment type="subcellular location">
    <subcellularLocation>
        <location evidence="1">Cell membrane</location>
        <topology evidence="1">Multi-pass membrane protein</topology>
    </subcellularLocation>
</comment>
<dbReference type="InterPro" id="IPR050640">
    <property type="entry name" value="Bact_2-comp_sensor_kinase"/>
</dbReference>
<feature type="transmembrane region" description="Helical" evidence="12">
    <location>
        <begin position="31"/>
        <end position="55"/>
    </location>
</feature>
<dbReference type="PROSITE" id="PS50885">
    <property type="entry name" value="HAMP"/>
    <property type="match status" value="1"/>
</dbReference>
<keyword evidence="6" id="KW-0547">Nucleotide-binding</keyword>
<keyword evidence="2" id="KW-1003">Cell membrane</keyword>
<dbReference type="InterPro" id="IPR036890">
    <property type="entry name" value="HATPase_C_sf"/>
</dbReference>
<evidence type="ECO:0000259" key="13">
    <source>
        <dbReference type="PROSITE" id="PS50885"/>
    </source>
</evidence>
<keyword evidence="7" id="KW-0418">Kinase</keyword>
<organism evidence="14 15">
    <name type="scientific">Eubacterium cellulosolvens (strain ATCC 43171 / JCM 9499 / 6)</name>
    <name type="common">Cillobacterium cellulosolvens</name>
    <dbReference type="NCBI Taxonomy" id="633697"/>
    <lineage>
        <taxon>Bacteria</taxon>
        <taxon>Bacillati</taxon>
        <taxon>Bacillota</taxon>
        <taxon>Clostridia</taxon>
        <taxon>Eubacteriales</taxon>
        <taxon>Eubacteriaceae</taxon>
        <taxon>Eubacterium</taxon>
    </lineage>
</organism>
<keyword evidence="9 12" id="KW-1133">Transmembrane helix</keyword>
<dbReference type="InterPro" id="IPR003660">
    <property type="entry name" value="HAMP_dom"/>
</dbReference>
<dbReference type="Gene3D" id="6.10.340.10">
    <property type="match status" value="1"/>
</dbReference>
<feature type="transmembrane region" description="Helical" evidence="12">
    <location>
        <begin position="313"/>
        <end position="334"/>
    </location>
</feature>
<dbReference type="HOGENOM" id="CLU_020473_6_0_9"/>
<dbReference type="CDD" id="cd06225">
    <property type="entry name" value="HAMP"/>
    <property type="match status" value="1"/>
</dbReference>
<keyword evidence="4" id="KW-0808">Transferase</keyword>
<dbReference type="Pfam" id="PF06580">
    <property type="entry name" value="His_kinase"/>
    <property type="match status" value="1"/>
</dbReference>